<sequence>MAKTIGDRREDLLPLSYYPALVDIKLIKGRVGATVGRVRNT</sequence>
<evidence type="ECO:0000313" key="1">
    <source>
        <dbReference type="EMBL" id="EXK26602.1"/>
    </source>
</evidence>
<dbReference type="HOGENOM" id="CLU_3279473_0_0_1"/>
<accession>W9ZDH7</accession>
<gene>
    <name evidence="1" type="ORF">FOMG_16847</name>
</gene>
<dbReference type="VEuPathDB" id="FungiDB:FOMG_16847"/>
<name>W9ZDH7_FUSOX</name>
<dbReference type="AlphaFoldDB" id="W9ZDH7"/>
<organism evidence="1">
    <name type="scientific">Fusarium oxysporum f. sp. melonis 26406</name>
    <dbReference type="NCBI Taxonomy" id="1089452"/>
    <lineage>
        <taxon>Eukaryota</taxon>
        <taxon>Fungi</taxon>
        <taxon>Dikarya</taxon>
        <taxon>Ascomycota</taxon>
        <taxon>Pezizomycotina</taxon>
        <taxon>Sordariomycetes</taxon>
        <taxon>Hypocreomycetidae</taxon>
        <taxon>Hypocreales</taxon>
        <taxon>Nectriaceae</taxon>
        <taxon>Fusarium</taxon>
        <taxon>Fusarium oxysporum species complex</taxon>
    </lineage>
</organism>
<dbReference type="Proteomes" id="UP000030703">
    <property type="component" value="Unassembled WGS sequence"/>
</dbReference>
<reference evidence="1" key="1">
    <citation type="submission" date="2012-04" db="EMBL/GenBank/DDBJ databases">
        <title>The Genome Sequence of Fusarium oxysporum melonis.</title>
        <authorList>
            <consortium name="The Broad Institute Genome Sequencing Platform"/>
            <person name="Ma L.-J."/>
            <person name="Gale L.R."/>
            <person name="Schwartz D.C."/>
            <person name="Zhou S."/>
            <person name="Corby-Kistler H."/>
            <person name="Young S.K."/>
            <person name="Zeng Q."/>
            <person name="Gargeya S."/>
            <person name="Fitzgerald M."/>
            <person name="Haas B."/>
            <person name="Abouelleil A."/>
            <person name="Alvarado L."/>
            <person name="Arachchi H.M."/>
            <person name="Berlin A."/>
            <person name="Brown A."/>
            <person name="Chapman S.B."/>
            <person name="Chen Z."/>
            <person name="Dunbar C."/>
            <person name="Freedman E."/>
            <person name="Gearin G."/>
            <person name="Goldberg J."/>
            <person name="Griggs A."/>
            <person name="Gujja S."/>
            <person name="Heiman D."/>
            <person name="Howarth C."/>
            <person name="Larson L."/>
            <person name="Lui A."/>
            <person name="MacDonald P.J.P."/>
            <person name="Montmayeur A."/>
            <person name="Murphy C."/>
            <person name="Neiman D."/>
            <person name="Pearson M."/>
            <person name="Priest M."/>
            <person name="Roberts A."/>
            <person name="Saif S."/>
            <person name="Shea T."/>
            <person name="Shenoy N."/>
            <person name="Sisk P."/>
            <person name="Stolte C."/>
            <person name="Sykes S."/>
            <person name="Wortman J."/>
            <person name="Nusbaum C."/>
            <person name="Birren B."/>
        </authorList>
    </citation>
    <scope>NUCLEOTIDE SEQUENCE</scope>
    <source>
        <strain evidence="1">26406</strain>
    </source>
</reference>
<proteinExistence type="predicted"/>
<reference evidence="1" key="2">
    <citation type="submission" date="2012-05" db="EMBL/GenBank/DDBJ databases">
        <title>Annotation of the Genome Sequence of Fusarium oxysporum f. sp. melonis 26406.</title>
        <authorList>
            <consortium name="The Broad Institute Genomics Platform"/>
            <person name="Ma L.-J."/>
            <person name="Corby-Kistler H."/>
            <person name="Broz K."/>
            <person name="Gale L.R."/>
            <person name="Jonkers W."/>
            <person name="O'Donnell K."/>
            <person name="Ploetz R."/>
            <person name="Steinberg C."/>
            <person name="Schwartz D.C."/>
            <person name="VanEtten H."/>
            <person name="Zhou S."/>
            <person name="Young S.K."/>
            <person name="Zeng Q."/>
            <person name="Gargeya S."/>
            <person name="Fitzgerald M."/>
            <person name="Abouelleil A."/>
            <person name="Alvarado L."/>
            <person name="Chapman S.B."/>
            <person name="Gainer-Dewar J."/>
            <person name="Goldberg J."/>
            <person name="Griggs A."/>
            <person name="Gujja S."/>
            <person name="Hansen M."/>
            <person name="Howarth C."/>
            <person name="Imamovic A."/>
            <person name="Ireland A."/>
            <person name="Larimer J."/>
            <person name="McCowan C."/>
            <person name="Murphy C."/>
            <person name="Pearson M."/>
            <person name="Poon T.W."/>
            <person name="Priest M."/>
            <person name="Roberts A."/>
            <person name="Saif S."/>
            <person name="Shea T."/>
            <person name="Sykes S."/>
            <person name="Wortman J."/>
            <person name="Nusbaum C."/>
            <person name="Birren B."/>
        </authorList>
    </citation>
    <scope>NUCLEOTIDE SEQUENCE</scope>
    <source>
        <strain evidence="1">26406</strain>
    </source>
</reference>
<dbReference type="EMBL" id="JH659357">
    <property type="protein sequence ID" value="EXK26602.1"/>
    <property type="molecule type" value="Genomic_DNA"/>
</dbReference>
<protein>
    <submittedName>
        <fullName evidence="1">Uncharacterized protein</fullName>
    </submittedName>
</protein>